<dbReference type="AlphaFoldDB" id="A0A4Y9FU26"/>
<feature type="transmembrane region" description="Helical" evidence="1">
    <location>
        <begin position="73"/>
        <end position="97"/>
    </location>
</feature>
<dbReference type="Proteomes" id="UP000298358">
    <property type="component" value="Unassembled WGS sequence"/>
</dbReference>
<organism evidence="2 3">
    <name type="scientific">Microbacterium paludicola</name>
    <dbReference type="NCBI Taxonomy" id="300019"/>
    <lineage>
        <taxon>Bacteria</taxon>
        <taxon>Bacillati</taxon>
        <taxon>Actinomycetota</taxon>
        <taxon>Actinomycetes</taxon>
        <taxon>Micrococcales</taxon>
        <taxon>Microbacteriaceae</taxon>
        <taxon>Microbacterium</taxon>
    </lineage>
</organism>
<evidence type="ECO:0000313" key="3">
    <source>
        <dbReference type="Proteomes" id="UP000298358"/>
    </source>
</evidence>
<keyword evidence="1" id="KW-0812">Transmembrane</keyword>
<proteinExistence type="predicted"/>
<accession>A0A4Y9FU26</accession>
<feature type="transmembrane region" description="Helical" evidence="1">
    <location>
        <begin position="217"/>
        <end position="242"/>
    </location>
</feature>
<dbReference type="RefSeq" id="WP_135114886.1">
    <property type="nucleotide sequence ID" value="NZ_JADGLL010000027.1"/>
</dbReference>
<protein>
    <submittedName>
        <fullName evidence="2">Uncharacterized protein</fullName>
    </submittedName>
</protein>
<evidence type="ECO:0000256" key="1">
    <source>
        <dbReference type="SAM" id="Phobius"/>
    </source>
</evidence>
<comment type="caution">
    <text evidence="2">The sequence shown here is derived from an EMBL/GenBank/DDBJ whole genome shotgun (WGS) entry which is preliminary data.</text>
</comment>
<reference evidence="2 3" key="1">
    <citation type="submission" date="2019-03" db="EMBL/GenBank/DDBJ databases">
        <title>Diversity of the mouse oral microbiome.</title>
        <authorList>
            <person name="Joseph S."/>
            <person name="Aduse-Opoku J."/>
            <person name="Curtis M."/>
            <person name="Wade W."/>
            <person name="Hashim A."/>
        </authorList>
    </citation>
    <scope>NUCLEOTIDE SEQUENCE [LARGE SCALE GENOMIC DNA]</scope>
    <source>
        <strain evidence="2 3">P1012</strain>
    </source>
</reference>
<dbReference type="OrthoDB" id="5067075at2"/>
<name>A0A4Y9FU26_9MICO</name>
<dbReference type="EMBL" id="SPQB01000027">
    <property type="protein sequence ID" value="TFU32385.1"/>
    <property type="molecule type" value="Genomic_DNA"/>
</dbReference>
<feature type="transmembrane region" description="Helical" evidence="1">
    <location>
        <begin position="118"/>
        <end position="142"/>
    </location>
</feature>
<evidence type="ECO:0000313" key="2">
    <source>
        <dbReference type="EMBL" id="TFU32385.1"/>
    </source>
</evidence>
<keyword evidence="1" id="KW-0472">Membrane</keyword>
<feature type="transmembrane region" description="Helical" evidence="1">
    <location>
        <begin position="174"/>
        <end position="197"/>
    </location>
</feature>
<gene>
    <name evidence="2" type="ORF">E4U02_11005</name>
</gene>
<feature type="transmembrane region" description="Helical" evidence="1">
    <location>
        <begin position="268"/>
        <end position="292"/>
    </location>
</feature>
<keyword evidence="3" id="KW-1185">Reference proteome</keyword>
<keyword evidence="1" id="KW-1133">Transmembrane helix</keyword>
<sequence length="311" mass="33792">MNLILATGIVALILLARTRHVEEKDGSTPPHLHSRYAGEMRVLGIGSLVTVVVYATLSILQGFVFDLVNVVSWWYYAAPLISGAVVLTVVMLVMALGQREIPRRPVLPTSRRTWLSFIRIRELTTTALLVVLLVSTTIFAGMNSSPDQEGRFVYVNISVPNTDIAPLRPWFYGWAYGIPVLICMALMIVAAWGALHINAVRSFTSPDLVASERTDRIAIGTGVARIVAGVTALSLAGALRFIADGSAIKKLTIEGQGTYDAVWRYAEFAVIGGAIAPCLEIFGFLILLLTSIARLKTSARRTPAARTELAR</sequence>